<dbReference type="GO" id="GO:0046872">
    <property type="term" value="F:metal ion binding"/>
    <property type="evidence" value="ECO:0007669"/>
    <property type="project" value="UniProtKB-KW"/>
</dbReference>
<accession>A0A2P5K7R2</accession>
<name>A0A2P5K7R2_9BURK</name>
<dbReference type="InterPro" id="IPR017969">
    <property type="entry name" value="Heavy-metal-associated_CS"/>
</dbReference>
<sequence>MIEFNISGMNCQHCVKAVTESLHALDVHARVDVHLERGQVTVDSTQPRAALKAAIEDAGYTVNE</sequence>
<dbReference type="Proteomes" id="UP000243096">
    <property type="component" value="Unassembled WGS sequence"/>
</dbReference>
<evidence type="ECO:0000313" key="4">
    <source>
        <dbReference type="Proteomes" id="UP000243096"/>
    </source>
</evidence>
<proteinExistence type="predicted"/>
<reference evidence="3 4" key="1">
    <citation type="submission" date="2018-01" db="EMBL/GenBank/DDBJ databases">
        <title>Genomic Encyclopedia of Type Strains, Phase III (KMG-III): the genomes of soil and plant-associated and newly described type strains.</title>
        <authorList>
            <person name="Whitman W."/>
        </authorList>
    </citation>
    <scope>NUCLEOTIDE SEQUENCE [LARGE SCALE GENOMIC DNA]</scope>
    <source>
        <strain evidence="3 4">HKI456</strain>
    </source>
</reference>
<dbReference type="EMBL" id="PRDW01000013">
    <property type="protein sequence ID" value="PPB82757.1"/>
    <property type="molecule type" value="Genomic_DNA"/>
</dbReference>
<dbReference type="AlphaFoldDB" id="A0A2P5K7R2"/>
<dbReference type="InterPro" id="IPR006121">
    <property type="entry name" value="HMA_dom"/>
</dbReference>
<protein>
    <submittedName>
        <fullName evidence="3">Copper chaperone</fullName>
    </submittedName>
</protein>
<evidence type="ECO:0000259" key="2">
    <source>
        <dbReference type="PROSITE" id="PS50846"/>
    </source>
</evidence>
<comment type="caution">
    <text evidence="3">The sequence shown here is derived from an EMBL/GenBank/DDBJ whole genome shotgun (WGS) entry which is preliminary data.</text>
</comment>
<dbReference type="PROSITE" id="PS01047">
    <property type="entry name" value="HMA_1"/>
    <property type="match status" value="1"/>
</dbReference>
<evidence type="ECO:0000313" key="3">
    <source>
        <dbReference type="EMBL" id="PPB82757.1"/>
    </source>
</evidence>
<dbReference type="RefSeq" id="WP_104078172.1">
    <property type="nucleotide sequence ID" value="NZ_CP062178.1"/>
</dbReference>
<gene>
    <name evidence="3" type="ORF">B0O95_11327</name>
</gene>
<keyword evidence="4" id="KW-1185">Reference proteome</keyword>
<organism evidence="3 4">
    <name type="scientific">Mycetohabitans endofungorum</name>
    <dbReference type="NCBI Taxonomy" id="417203"/>
    <lineage>
        <taxon>Bacteria</taxon>
        <taxon>Pseudomonadati</taxon>
        <taxon>Pseudomonadota</taxon>
        <taxon>Betaproteobacteria</taxon>
        <taxon>Burkholderiales</taxon>
        <taxon>Burkholderiaceae</taxon>
        <taxon>Mycetohabitans</taxon>
    </lineage>
</organism>
<dbReference type="PROSITE" id="PS50846">
    <property type="entry name" value="HMA_2"/>
    <property type="match status" value="1"/>
</dbReference>
<dbReference type="InterPro" id="IPR036163">
    <property type="entry name" value="HMA_dom_sf"/>
</dbReference>
<dbReference type="CDD" id="cd00371">
    <property type="entry name" value="HMA"/>
    <property type="match status" value="1"/>
</dbReference>
<dbReference type="Pfam" id="PF00403">
    <property type="entry name" value="HMA"/>
    <property type="match status" value="1"/>
</dbReference>
<keyword evidence="1" id="KW-0479">Metal-binding</keyword>
<dbReference type="OrthoDB" id="9813965at2"/>
<dbReference type="SUPFAM" id="SSF55008">
    <property type="entry name" value="HMA, heavy metal-associated domain"/>
    <property type="match status" value="1"/>
</dbReference>
<dbReference type="Gene3D" id="3.30.70.100">
    <property type="match status" value="1"/>
</dbReference>
<feature type="domain" description="HMA" evidence="2">
    <location>
        <begin position="1"/>
        <end position="63"/>
    </location>
</feature>
<evidence type="ECO:0000256" key="1">
    <source>
        <dbReference type="ARBA" id="ARBA00022723"/>
    </source>
</evidence>